<evidence type="ECO:0000313" key="1">
    <source>
        <dbReference type="EMBL" id="GHG32707.1"/>
    </source>
</evidence>
<proteinExistence type="predicted"/>
<evidence type="ECO:0008006" key="3">
    <source>
        <dbReference type="Google" id="ProtNLM"/>
    </source>
</evidence>
<reference evidence="2" key="1">
    <citation type="journal article" date="2019" name="Int. J. Syst. Evol. Microbiol.">
        <title>The Global Catalogue of Microorganisms (GCM) 10K type strain sequencing project: providing services to taxonomists for standard genome sequencing and annotation.</title>
        <authorList>
            <consortium name="The Broad Institute Genomics Platform"/>
            <consortium name="The Broad Institute Genome Sequencing Center for Infectious Disease"/>
            <person name="Wu L."/>
            <person name="Ma J."/>
        </authorList>
    </citation>
    <scope>NUCLEOTIDE SEQUENCE [LARGE SCALE GENOMIC DNA]</scope>
    <source>
        <strain evidence="2">JCM 4253</strain>
    </source>
</reference>
<dbReference type="EMBL" id="BNBF01000001">
    <property type="protein sequence ID" value="GHG32707.1"/>
    <property type="molecule type" value="Genomic_DNA"/>
</dbReference>
<comment type="caution">
    <text evidence="1">The sequence shown here is derived from an EMBL/GenBank/DDBJ whole genome shotgun (WGS) entry which is preliminary data.</text>
</comment>
<organism evidence="1 2">
    <name type="scientific">Streptomyces capoamus</name>
    <dbReference type="NCBI Taxonomy" id="68183"/>
    <lineage>
        <taxon>Bacteria</taxon>
        <taxon>Bacillati</taxon>
        <taxon>Actinomycetota</taxon>
        <taxon>Actinomycetes</taxon>
        <taxon>Kitasatosporales</taxon>
        <taxon>Streptomycetaceae</taxon>
        <taxon>Streptomyces</taxon>
    </lineage>
</organism>
<sequence>MSAYARPVLRILDARTGEPVPAAPARRGLTRVQAHARRLDPTALRVLLTADLLVRALELGGTPVWTILTSPRDHPELRTAATRLAIRPFEDARDLASGLGESQAVHVAERGSESALGEGPVVRVEAVTADPVRPAPLPALLSDPSALRLALLAVARDRPVRLDPAVLEDAARRLARWRRAVAGWARRPSRPVPGEVRERLRAAWEDDLDLPAVLGVLGDVESAAGLPDGARFETFVYADRLLALDLARDVGGPV</sequence>
<name>A0A919C128_9ACTN</name>
<dbReference type="Gene3D" id="1.20.120.640">
    <property type="entry name" value="Anticodon-binding domain of a subclass of class I aminoacyl-tRNA synthetases"/>
    <property type="match status" value="1"/>
</dbReference>
<keyword evidence="2" id="KW-1185">Reference proteome</keyword>
<evidence type="ECO:0000313" key="2">
    <source>
        <dbReference type="Proteomes" id="UP000619355"/>
    </source>
</evidence>
<dbReference type="AlphaFoldDB" id="A0A919C128"/>
<dbReference type="Proteomes" id="UP000619355">
    <property type="component" value="Unassembled WGS sequence"/>
</dbReference>
<gene>
    <name evidence="1" type="ORF">GCM10018980_00890</name>
</gene>
<accession>A0A919C128</accession>
<protein>
    <recommendedName>
        <fullName evidence="3">Cysteinyl-tRNA synthetase</fullName>
    </recommendedName>
</protein>